<keyword evidence="1" id="KW-0472">Membrane</keyword>
<keyword evidence="3" id="KW-1185">Reference proteome</keyword>
<feature type="transmembrane region" description="Helical" evidence="1">
    <location>
        <begin position="217"/>
        <end position="243"/>
    </location>
</feature>
<gene>
    <name evidence="2" type="ORF">ACH5RR_000109</name>
</gene>
<dbReference type="AlphaFoldDB" id="A0ABD3B056"/>
<evidence type="ECO:0000313" key="2">
    <source>
        <dbReference type="EMBL" id="KAL3536743.1"/>
    </source>
</evidence>
<organism evidence="2 3">
    <name type="scientific">Cinchona calisaya</name>
    <dbReference type="NCBI Taxonomy" id="153742"/>
    <lineage>
        <taxon>Eukaryota</taxon>
        <taxon>Viridiplantae</taxon>
        <taxon>Streptophyta</taxon>
        <taxon>Embryophyta</taxon>
        <taxon>Tracheophyta</taxon>
        <taxon>Spermatophyta</taxon>
        <taxon>Magnoliopsida</taxon>
        <taxon>eudicotyledons</taxon>
        <taxon>Gunneridae</taxon>
        <taxon>Pentapetalae</taxon>
        <taxon>asterids</taxon>
        <taxon>lamiids</taxon>
        <taxon>Gentianales</taxon>
        <taxon>Rubiaceae</taxon>
        <taxon>Cinchonoideae</taxon>
        <taxon>Cinchoneae</taxon>
        <taxon>Cinchona</taxon>
    </lineage>
</organism>
<name>A0ABD3B056_9GENT</name>
<evidence type="ECO:0000313" key="3">
    <source>
        <dbReference type="Proteomes" id="UP001630127"/>
    </source>
</evidence>
<dbReference type="PANTHER" id="PTHR33512:SF7">
    <property type="entry name" value="LEGUME LECTIN DOMAIN-CONTAINING PROTEIN"/>
    <property type="match status" value="1"/>
</dbReference>
<dbReference type="EMBL" id="JBJUIK010000001">
    <property type="protein sequence ID" value="KAL3536743.1"/>
    <property type="molecule type" value="Genomic_DNA"/>
</dbReference>
<comment type="caution">
    <text evidence="2">The sequence shown here is derived from an EMBL/GenBank/DDBJ whole genome shotgun (WGS) entry which is preliminary data.</text>
</comment>
<keyword evidence="1" id="KW-0812">Transmembrane</keyword>
<dbReference type="PANTHER" id="PTHR33512">
    <property type="entry name" value="PROTEIN, PUTATIVE (DUF1191)-RELATED"/>
    <property type="match status" value="1"/>
</dbReference>
<keyword evidence="1" id="KW-1133">Transmembrane helix</keyword>
<sequence length="289" mass="32663">MFYMLLLPNYVQGQNSSYDHDSLDSFIHDFAMKTMRRTRTGILYNISLPTNYSGIEVSIVRLRTASLWRRGANYSFFDIPPRILPKPFSRRLNIVYQNLGNLSNYYYNVTNHTFVTPVIGFLVYDANTSTENGGILDLSVKNDPILIHFPKISGVEDTNHTTTKCVRFGTNGEVEFSNMTMTNKCIAKDQGHFSIVIPSKPPAPSPSNKRKERSWKWWVIGSGVGIGGLVLLGVSGIVLYRLIRKKRIAKMEKQSEKSEGLGTIWIGQSRMPSATDIRTQPVLENSYVP</sequence>
<dbReference type="Pfam" id="PF06697">
    <property type="entry name" value="DUF1191"/>
    <property type="match status" value="1"/>
</dbReference>
<evidence type="ECO:0000256" key="1">
    <source>
        <dbReference type="SAM" id="Phobius"/>
    </source>
</evidence>
<proteinExistence type="predicted"/>
<dbReference type="InterPro" id="IPR010605">
    <property type="entry name" value="DUF1191"/>
</dbReference>
<protein>
    <submittedName>
        <fullName evidence="2">Uncharacterized protein</fullName>
    </submittedName>
</protein>
<accession>A0ABD3B056</accession>
<reference evidence="2 3" key="1">
    <citation type="submission" date="2024-11" db="EMBL/GenBank/DDBJ databases">
        <title>A near-complete genome assembly of Cinchona calisaya.</title>
        <authorList>
            <person name="Lian D.C."/>
            <person name="Zhao X.W."/>
            <person name="Wei L."/>
        </authorList>
    </citation>
    <scope>NUCLEOTIDE SEQUENCE [LARGE SCALE GENOMIC DNA]</scope>
    <source>
        <tissue evidence="2">Nenye</tissue>
    </source>
</reference>
<dbReference type="Proteomes" id="UP001630127">
    <property type="component" value="Unassembled WGS sequence"/>
</dbReference>